<sequence length="291" mass="32802">MLEERHQARSKIKELLSKASDGRRKAAFTMLVKARRTNAGISEAIETGKRMIVATEKEIELRRKSIMRVKRQLEASRQEGLKKALASSKRSFEMAVKHVESLQKEFVEVRRQLCIGLGHVYFSTPMSPGHLIKELSFREFARVDKDTANAGLERLSSLTLFLSYYLGVKLPYEITLPSKSMPCGVRGPDGGQRLLWLASDNTEVGTNVDYVEAIAMLLADVAWIAESQETKIDIDMVLDPVRIITEELLASDDLGNYSHLSPTNLLRKSPTIKYAAIMDLLLVQSQEWHLV</sequence>
<dbReference type="EMBL" id="KV453841">
    <property type="protein sequence ID" value="ODV92385.1"/>
    <property type="molecule type" value="Genomic_DNA"/>
</dbReference>
<evidence type="ECO:0000313" key="1">
    <source>
        <dbReference type="EMBL" id="ODV92385.1"/>
    </source>
</evidence>
<protein>
    <submittedName>
        <fullName evidence="1">Uncharacterized protein</fullName>
    </submittedName>
</protein>
<keyword evidence="2" id="KW-1185">Reference proteome</keyword>
<evidence type="ECO:0000313" key="2">
    <source>
        <dbReference type="Proteomes" id="UP000095023"/>
    </source>
</evidence>
<reference evidence="2" key="1">
    <citation type="submission" date="2016-02" db="EMBL/GenBank/DDBJ databases">
        <title>Comparative genomics of biotechnologically important yeasts.</title>
        <authorList>
            <consortium name="DOE Joint Genome Institute"/>
            <person name="Riley R."/>
            <person name="Haridas S."/>
            <person name="Wolfe K.H."/>
            <person name="Lopes M.R."/>
            <person name="Hittinger C.T."/>
            <person name="Goker M."/>
            <person name="Salamov A."/>
            <person name="Wisecaver J."/>
            <person name="Long T.M."/>
            <person name="Aerts A.L."/>
            <person name="Barry K."/>
            <person name="Choi C."/>
            <person name="Clum A."/>
            <person name="Coughlan A.Y."/>
            <person name="Deshpande S."/>
            <person name="Douglass A.P."/>
            <person name="Hanson S.J."/>
            <person name="Klenk H.-P."/>
            <person name="Labutti K."/>
            <person name="Lapidus A."/>
            <person name="Lindquist E."/>
            <person name="Lipzen A."/>
            <person name="Meier-Kolthoff J.P."/>
            <person name="Ohm R.A."/>
            <person name="Otillar R.P."/>
            <person name="Pangilinan J."/>
            <person name="Peng Y."/>
            <person name="Rokas A."/>
            <person name="Rosa C.A."/>
            <person name="Scheuner C."/>
            <person name="Sibirny A.A."/>
            <person name="Slot J.C."/>
            <person name="Stielow J.B."/>
            <person name="Sun H."/>
            <person name="Kurtzman C.P."/>
            <person name="Blackwell M."/>
            <person name="Jeffries T.W."/>
            <person name="Grigoriev I.V."/>
        </authorList>
    </citation>
    <scope>NUCLEOTIDE SEQUENCE [LARGE SCALE GENOMIC DNA]</scope>
    <source>
        <strain evidence="2">NRRL Y-17796</strain>
    </source>
</reference>
<organism evidence="1 2">
    <name type="scientific">Tortispora caseinolytica NRRL Y-17796</name>
    <dbReference type="NCBI Taxonomy" id="767744"/>
    <lineage>
        <taxon>Eukaryota</taxon>
        <taxon>Fungi</taxon>
        <taxon>Dikarya</taxon>
        <taxon>Ascomycota</taxon>
        <taxon>Saccharomycotina</taxon>
        <taxon>Trigonopsidomycetes</taxon>
        <taxon>Trigonopsidales</taxon>
        <taxon>Trigonopsidaceae</taxon>
        <taxon>Tortispora</taxon>
    </lineage>
</organism>
<name>A0A1E4TKV5_9ASCO</name>
<dbReference type="AlphaFoldDB" id="A0A1E4TKV5"/>
<dbReference type="Proteomes" id="UP000095023">
    <property type="component" value="Unassembled WGS sequence"/>
</dbReference>
<accession>A0A1E4TKV5</accession>
<gene>
    <name evidence="1" type="ORF">CANCADRAFT_147581</name>
</gene>
<proteinExistence type="predicted"/>